<reference evidence="2 3" key="1">
    <citation type="submission" date="2020-10" db="EMBL/GenBank/DDBJ databases">
        <title>Identification of Nocardia species via Next-generation sequencing and recognition of intraspecies genetic diversity.</title>
        <authorList>
            <person name="Li P."/>
            <person name="Li P."/>
            <person name="Lu B."/>
        </authorList>
    </citation>
    <scope>NUCLEOTIDE SEQUENCE [LARGE SCALE GENOMIC DNA]</scope>
    <source>
        <strain evidence="2 3">BJ06-0157</strain>
    </source>
</reference>
<organism evidence="2 3">
    <name type="scientific">Nocardia amamiensis</name>
    <dbReference type="NCBI Taxonomy" id="404578"/>
    <lineage>
        <taxon>Bacteria</taxon>
        <taxon>Bacillati</taxon>
        <taxon>Actinomycetota</taxon>
        <taxon>Actinomycetes</taxon>
        <taxon>Mycobacteriales</taxon>
        <taxon>Nocardiaceae</taxon>
        <taxon>Nocardia</taxon>
    </lineage>
</organism>
<evidence type="ECO:0000313" key="2">
    <source>
        <dbReference type="EMBL" id="MBF6299221.1"/>
    </source>
</evidence>
<gene>
    <name evidence="2" type="ORF">IU459_16970</name>
</gene>
<evidence type="ECO:0008006" key="4">
    <source>
        <dbReference type="Google" id="ProtNLM"/>
    </source>
</evidence>
<feature type="region of interest" description="Disordered" evidence="1">
    <location>
        <begin position="58"/>
        <end position="78"/>
    </location>
</feature>
<evidence type="ECO:0000256" key="1">
    <source>
        <dbReference type="SAM" id="MobiDB-lite"/>
    </source>
</evidence>
<evidence type="ECO:0000313" key="3">
    <source>
        <dbReference type="Proteomes" id="UP000702209"/>
    </source>
</evidence>
<protein>
    <recommendedName>
        <fullName evidence="4">Transposase</fullName>
    </recommendedName>
</protein>
<sequence>MNHGLVEATSARISSTIDRKGSATMPDKTSAHAVIETAVRLLGTKGDGATSAIAAAHPAHSFPSASRRELKGTKPIRPATAYRAKPQRPLWIPGRG</sequence>
<proteinExistence type="predicted"/>
<accession>A0ABS0CRH2</accession>
<dbReference type="EMBL" id="JADLQX010000011">
    <property type="protein sequence ID" value="MBF6299221.1"/>
    <property type="molecule type" value="Genomic_DNA"/>
</dbReference>
<dbReference type="RefSeq" id="WP_195130497.1">
    <property type="nucleotide sequence ID" value="NZ_JADLQX010000011.1"/>
</dbReference>
<keyword evidence="3" id="KW-1185">Reference proteome</keyword>
<comment type="caution">
    <text evidence="2">The sequence shown here is derived from an EMBL/GenBank/DDBJ whole genome shotgun (WGS) entry which is preliminary data.</text>
</comment>
<dbReference type="Proteomes" id="UP000702209">
    <property type="component" value="Unassembled WGS sequence"/>
</dbReference>
<name>A0ABS0CRH2_9NOCA</name>